<reference evidence="1 3" key="1">
    <citation type="journal article" date="2014" name="BMC Genomics">
        <title>Genome sequence of Anopheles sinensis provides insight into genetics basis of mosquito competence for malaria parasites.</title>
        <authorList>
            <person name="Zhou D."/>
            <person name="Zhang D."/>
            <person name="Ding G."/>
            <person name="Shi L."/>
            <person name="Hou Q."/>
            <person name="Ye Y."/>
            <person name="Xu Y."/>
            <person name="Zhou H."/>
            <person name="Xiong C."/>
            <person name="Li S."/>
            <person name="Yu J."/>
            <person name="Hong S."/>
            <person name="Yu X."/>
            <person name="Zou P."/>
            <person name="Chen C."/>
            <person name="Chang X."/>
            <person name="Wang W."/>
            <person name="Lv Y."/>
            <person name="Sun Y."/>
            <person name="Ma L."/>
            <person name="Shen B."/>
            <person name="Zhu C."/>
        </authorList>
    </citation>
    <scope>NUCLEOTIDE SEQUENCE [LARGE SCALE GENOMIC DNA]</scope>
</reference>
<dbReference type="Proteomes" id="UP000030765">
    <property type="component" value="Unassembled WGS sequence"/>
</dbReference>
<protein>
    <submittedName>
        <fullName evidence="1 2">DNA-binding protein</fullName>
    </submittedName>
</protein>
<dbReference type="GO" id="GO:0003677">
    <property type="term" value="F:DNA binding"/>
    <property type="evidence" value="ECO:0007669"/>
    <property type="project" value="UniProtKB-KW"/>
</dbReference>
<proteinExistence type="predicted"/>
<sequence>MTTTWPKEKTCPGGSCPVQLGQPRYITPHNLMARPTPGTVTFVRWKEVAASARLCNLAESDELQQFLGAKYGDEVCGRKRGLEFVPNPGLSLTLLTQHLLNMLTADMECICVWRVPERLRLADSYRSFSLPYAPQLKHVRKCSQSITIANNNHRYFRWCRAKDDR</sequence>
<dbReference type="EnsemblMetazoa" id="ASIC003686-RA">
    <property type="protein sequence ID" value="ASIC003686-PA"/>
    <property type="gene ID" value="ASIC003686"/>
</dbReference>
<gene>
    <name evidence="1" type="ORF">ZHAS_00003686</name>
</gene>
<keyword evidence="1" id="KW-0238">DNA-binding</keyword>
<organism evidence="1">
    <name type="scientific">Anopheles sinensis</name>
    <name type="common">Mosquito</name>
    <dbReference type="NCBI Taxonomy" id="74873"/>
    <lineage>
        <taxon>Eukaryota</taxon>
        <taxon>Metazoa</taxon>
        <taxon>Ecdysozoa</taxon>
        <taxon>Arthropoda</taxon>
        <taxon>Hexapoda</taxon>
        <taxon>Insecta</taxon>
        <taxon>Pterygota</taxon>
        <taxon>Neoptera</taxon>
        <taxon>Endopterygota</taxon>
        <taxon>Diptera</taxon>
        <taxon>Nematocera</taxon>
        <taxon>Culicoidea</taxon>
        <taxon>Culicidae</taxon>
        <taxon>Anophelinae</taxon>
        <taxon>Anopheles</taxon>
    </lineage>
</organism>
<dbReference type="EMBL" id="KE524785">
    <property type="protein sequence ID" value="KFB36632.1"/>
    <property type="molecule type" value="Genomic_DNA"/>
</dbReference>
<dbReference type="EMBL" id="ATLV01012366">
    <property type="status" value="NOT_ANNOTATED_CDS"/>
    <property type="molecule type" value="Genomic_DNA"/>
</dbReference>
<evidence type="ECO:0000313" key="2">
    <source>
        <dbReference type="EnsemblMetazoa" id="ASIC003686-PA"/>
    </source>
</evidence>
<reference evidence="2" key="2">
    <citation type="submission" date="2020-05" db="UniProtKB">
        <authorList>
            <consortium name="EnsemblMetazoa"/>
        </authorList>
    </citation>
    <scope>IDENTIFICATION</scope>
</reference>
<evidence type="ECO:0000313" key="3">
    <source>
        <dbReference type="Proteomes" id="UP000030765"/>
    </source>
</evidence>
<dbReference type="AlphaFoldDB" id="A0A084VF88"/>
<accession>A0A084VF88</accession>
<dbReference type="VEuPathDB" id="VectorBase:ASIC003686"/>
<evidence type="ECO:0000313" key="1">
    <source>
        <dbReference type="EMBL" id="KFB36632.1"/>
    </source>
</evidence>
<name>A0A084VF88_ANOSI</name>
<keyword evidence="3" id="KW-1185">Reference proteome</keyword>